<dbReference type="InterPro" id="IPR000983">
    <property type="entry name" value="Bac_GSPG_pilin"/>
</dbReference>
<dbReference type="Pfam" id="PF07963">
    <property type="entry name" value="N_methyl"/>
    <property type="match status" value="1"/>
</dbReference>
<dbReference type="SUPFAM" id="SSF54523">
    <property type="entry name" value="Pili subunits"/>
    <property type="match status" value="1"/>
</dbReference>
<protein>
    <submittedName>
        <fullName evidence="3">Type IV pilin protein</fullName>
    </submittedName>
</protein>
<sequence length="153" mass="16522">MPTRAQVAAGYPHRMRGVTLIELMVVLAIVAILASLAVASYRRYVLRANRTDATSALLRIQVGEEKYFLQNNTYTTDVTDQPPTGLGVASPTPSGFYKFVITGDPNSTNNIATSFLATATAQSTQTQDTSCVTLTITDQGLRNSAPSTTDCWR</sequence>
<dbReference type="PROSITE" id="PS00409">
    <property type="entry name" value="PROKAR_NTER_METHYL"/>
    <property type="match status" value="1"/>
</dbReference>
<name>A0A537JTH8_9BACT</name>
<comment type="caution">
    <text evidence="3">The sequence shown here is derived from an EMBL/GenBank/DDBJ whole genome shotgun (WGS) entry which is preliminary data.</text>
</comment>
<reference evidence="3 4" key="1">
    <citation type="journal article" date="2019" name="Nat. Microbiol.">
        <title>Mediterranean grassland soil C-N compound turnover is dependent on rainfall and depth, and is mediated by genomically divergent microorganisms.</title>
        <authorList>
            <person name="Diamond S."/>
            <person name="Andeer P.F."/>
            <person name="Li Z."/>
            <person name="Crits-Christoph A."/>
            <person name="Burstein D."/>
            <person name="Anantharaman K."/>
            <person name="Lane K.R."/>
            <person name="Thomas B.C."/>
            <person name="Pan C."/>
            <person name="Northen T.R."/>
            <person name="Banfield J.F."/>
        </authorList>
    </citation>
    <scope>NUCLEOTIDE SEQUENCE [LARGE SCALE GENOMIC DNA]</scope>
    <source>
        <strain evidence="3">NP_3</strain>
    </source>
</reference>
<dbReference type="Gene3D" id="3.30.700.10">
    <property type="entry name" value="Glycoprotein, Type 4 Pilin"/>
    <property type="match status" value="1"/>
</dbReference>
<gene>
    <name evidence="3" type="ORF">E6H00_17400</name>
</gene>
<dbReference type="EMBL" id="VBAK01000178">
    <property type="protein sequence ID" value="TMI86838.1"/>
    <property type="molecule type" value="Genomic_DNA"/>
</dbReference>
<dbReference type="GO" id="GO:0015628">
    <property type="term" value="P:protein secretion by the type II secretion system"/>
    <property type="evidence" value="ECO:0007669"/>
    <property type="project" value="InterPro"/>
</dbReference>
<keyword evidence="1" id="KW-0488">Methylation</keyword>
<proteinExistence type="predicted"/>
<accession>A0A537JTH8</accession>
<dbReference type="NCBIfam" id="TIGR02532">
    <property type="entry name" value="IV_pilin_GFxxxE"/>
    <property type="match status" value="1"/>
</dbReference>
<evidence type="ECO:0000256" key="2">
    <source>
        <dbReference type="SAM" id="Phobius"/>
    </source>
</evidence>
<dbReference type="Proteomes" id="UP000318509">
    <property type="component" value="Unassembled WGS sequence"/>
</dbReference>
<keyword evidence="2" id="KW-0812">Transmembrane</keyword>
<dbReference type="InterPro" id="IPR031982">
    <property type="entry name" value="PilE-like"/>
</dbReference>
<keyword evidence="2" id="KW-1133">Transmembrane helix</keyword>
<dbReference type="GO" id="GO:0015627">
    <property type="term" value="C:type II protein secretion system complex"/>
    <property type="evidence" value="ECO:0007669"/>
    <property type="project" value="InterPro"/>
</dbReference>
<dbReference type="GO" id="GO:0043683">
    <property type="term" value="P:type IV pilus assembly"/>
    <property type="evidence" value="ECO:0007669"/>
    <property type="project" value="InterPro"/>
</dbReference>
<evidence type="ECO:0000313" key="4">
    <source>
        <dbReference type="Proteomes" id="UP000318509"/>
    </source>
</evidence>
<evidence type="ECO:0000256" key="1">
    <source>
        <dbReference type="ARBA" id="ARBA00022481"/>
    </source>
</evidence>
<keyword evidence="2" id="KW-0472">Membrane</keyword>
<dbReference type="InterPro" id="IPR045584">
    <property type="entry name" value="Pilin-like"/>
</dbReference>
<dbReference type="AlphaFoldDB" id="A0A537JTH8"/>
<dbReference type="InterPro" id="IPR012902">
    <property type="entry name" value="N_methyl_site"/>
</dbReference>
<organism evidence="3 4">
    <name type="scientific">Candidatus Segetimicrobium genomatis</name>
    <dbReference type="NCBI Taxonomy" id="2569760"/>
    <lineage>
        <taxon>Bacteria</taxon>
        <taxon>Bacillati</taxon>
        <taxon>Candidatus Sysuimicrobiota</taxon>
        <taxon>Candidatus Sysuimicrobiia</taxon>
        <taxon>Candidatus Sysuimicrobiales</taxon>
        <taxon>Candidatus Segetimicrobiaceae</taxon>
        <taxon>Candidatus Segetimicrobium</taxon>
    </lineage>
</organism>
<evidence type="ECO:0000313" key="3">
    <source>
        <dbReference type="EMBL" id="TMI86838.1"/>
    </source>
</evidence>
<dbReference type="Pfam" id="PF16732">
    <property type="entry name" value="ComP_DUS"/>
    <property type="match status" value="1"/>
</dbReference>
<dbReference type="PRINTS" id="PR00813">
    <property type="entry name" value="BCTERIALGSPG"/>
</dbReference>
<feature type="transmembrane region" description="Helical" evidence="2">
    <location>
        <begin position="20"/>
        <end position="41"/>
    </location>
</feature>